<name>A0A166FUJ1_DAUCS</name>
<dbReference type="EMBL" id="LNRQ01000001">
    <property type="protein sequence ID" value="KZN08191.1"/>
    <property type="molecule type" value="Genomic_DNA"/>
</dbReference>
<comment type="caution">
    <text evidence="2">The sequence shown here is derived from an EMBL/GenBank/DDBJ whole genome shotgun (WGS) entry which is preliminary data.</text>
</comment>
<dbReference type="STRING" id="79200.A0A166FUJ1"/>
<gene>
    <name evidence="2" type="ORF">DCAR_001256</name>
</gene>
<evidence type="ECO:0000313" key="2">
    <source>
        <dbReference type="EMBL" id="KZN08191.1"/>
    </source>
</evidence>
<dbReference type="InterPro" id="IPR040340">
    <property type="entry name" value="CEST/Y3IP1"/>
</dbReference>
<feature type="region of interest" description="Disordered" evidence="1">
    <location>
        <begin position="543"/>
        <end position="582"/>
    </location>
</feature>
<accession>A0A166FUJ1</accession>
<dbReference type="PANTHER" id="PTHR33672:SF24">
    <property type="entry name" value="OS01G0798600 PROTEIN"/>
    <property type="match status" value="1"/>
</dbReference>
<sequence length="601" mass="67006">MALHLPLQASFSTSASGGSSSSCRALSLCLSFSHHHSQPLVLQHTRRCSSSVVLANKEDTEVVVLELLKKNRDMLFSEVKLTVMIEDPRDVERRRLLGIDDIDAPTRDELAEALEEVNEGKIPKDRVVLQMLAEEMMQWPNLEVEIKKKGPRKSLYAKATDTGVDPAVAAKRLKVDWDSAAEIDDSDFKDERDVPSVLDMEGTTEIWPAGDMLSTFHGDQAFSFSITMAFLHSDEFFCSDHPVAEEAYTQLAAVFTQVRKQNQSEFFTIEKPQVPMEESLQKERQISVDPVSMKESRKAPILIESPKKESRMMLPVIDSPKDYGMPPLPLPPGKSRFLSYSLPGSAASSPKFSSAIPKKKPHGQALKSVARQHSVALSNLAQLREKHFERSKSCGETRISAVNDEFDLWLTDANSRRYSFPSSTETRNDQHHGRQIMLDSNDDDNFKCGAMCLFLPSFGKGKPVRSRKELPEKPHVISRSVSLEKFECASWSSSALMHDNGNGDSSKFFDLPLELIQCSENDANLPVRAAFVFEKDRKGIMKNVASRGTGRKSHESSRNVRFSSASQAPQQPTSAAPSPCITPRLLKAREDFNAFLEAQSA</sequence>
<organism evidence="2">
    <name type="scientific">Daucus carota subsp. sativus</name>
    <name type="common">Carrot</name>
    <dbReference type="NCBI Taxonomy" id="79200"/>
    <lineage>
        <taxon>Eukaryota</taxon>
        <taxon>Viridiplantae</taxon>
        <taxon>Streptophyta</taxon>
        <taxon>Embryophyta</taxon>
        <taxon>Tracheophyta</taxon>
        <taxon>Spermatophyta</taxon>
        <taxon>Magnoliopsida</taxon>
        <taxon>eudicotyledons</taxon>
        <taxon>Gunneridae</taxon>
        <taxon>Pentapetalae</taxon>
        <taxon>asterids</taxon>
        <taxon>campanulids</taxon>
        <taxon>Apiales</taxon>
        <taxon>Apiaceae</taxon>
        <taxon>Apioideae</taxon>
        <taxon>Scandiceae</taxon>
        <taxon>Daucinae</taxon>
        <taxon>Daucus</taxon>
        <taxon>Daucus sect. Daucus</taxon>
    </lineage>
</organism>
<dbReference type="GO" id="GO:0009535">
    <property type="term" value="C:chloroplast thylakoid membrane"/>
    <property type="evidence" value="ECO:0007669"/>
    <property type="project" value="InterPro"/>
</dbReference>
<dbReference type="Gramene" id="KZN08191">
    <property type="protein sequence ID" value="KZN08191"/>
    <property type="gene ID" value="DCAR_001256"/>
</dbReference>
<proteinExistence type="predicted"/>
<evidence type="ECO:0000256" key="1">
    <source>
        <dbReference type="SAM" id="MobiDB-lite"/>
    </source>
</evidence>
<reference evidence="2" key="1">
    <citation type="journal article" date="2016" name="Nat. Genet.">
        <title>A high-quality carrot genome assembly provides new insights into carotenoid accumulation and asterid genome evolution.</title>
        <authorList>
            <person name="Iorizzo M."/>
            <person name="Ellison S."/>
            <person name="Senalik D."/>
            <person name="Zeng P."/>
            <person name="Satapoomin P."/>
            <person name="Huang J."/>
            <person name="Bowman M."/>
            <person name="Iovene M."/>
            <person name="Sanseverino W."/>
            <person name="Cavagnaro P."/>
            <person name="Yildiz M."/>
            <person name="Macko-Podgorni A."/>
            <person name="Moranska E."/>
            <person name="Grzebelus E."/>
            <person name="Grzebelus D."/>
            <person name="Ashrafi H."/>
            <person name="Zheng Z."/>
            <person name="Cheng S."/>
            <person name="Spooner D."/>
            <person name="Van Deynze A."/>
            <person name="Simon P."/>
        </authorList>
    </citation>
    <scope>NUCLEOTIDE SEQUENCE [LARGE SCALE GENOMIC DNA]</scope>
    <source>
        <tissue evidence="2">Leaf</tissue>
    </source>
</reference>
<dbReference type="PANTHER" id="PTHR33672">
    <property type="entry name" value="YCF3-INTERACTING PROTEIN 1, CHLOROPLASTIC"/>
    <property type="match status" value="1"/>
</dbReference>
<protein>
    <submittedName>
        <fullName evidence="2">Uncharacterized protein</fullName>
    </submittedName>
</protein>
<feature type="compositionally biased region" description="Low complexity" evidence="1">
    <location>
        <begin position="563"/>
        <end position="579"/>
    </location>
</feature>
<dbReference type="AlphaFoldDB" id="A0A166FUJ1"/>
<dbReference type="GO" id="GO:0080183">
    <property type="term" value="P:response to photooxidative stress"/>
    <property type="evidence" value="ECO:0007669"/>
    <property type="project" value="InterPro"/>
</dbReference>
<dbReference type="GO" id="GO:0048564">
    <property type="term" value="P:photosystem I assembly"/>
    <property type="evidence" value="ECO:0007669"/>
    <property type="project" value="InterPro"/>
</dbReference>